<dbReference type="InterPro" id="IPR020835">
    <property type="entry name" value="Catalase_sf"/>
</dbReference>
<dbReference type="InterPro" id="IPR018028">
    <property type="entry name" value="Catalase"/>
</dbReference>
<dbReference type="Proteomes" id="UP000515211">
    <property type="component" value="Chromosome 3"/>
</dbReference>
<proteinExistence type="predicted"/>
<reference evidence="1" key="1">
    <citation type="journal article" date="2016" name="Nat. Genet.">
        <title>The genome sequences of Arachis duranensis and Arachis ipaensis, the diploid ancestors of cultivated peanut.</title>
        <authorList>
            <person name="Bertioli D.J."/>
            <person name="Cannon S.B."/>
            <person name="Froenicke L."/>
            <person name="Huang G."/>
            <person name="Farmer A.D."/>
            <person name="Cannon E.K."/>
            <person name="Liu X."/>
            <person name="Gao D."/>
            <person name="Clevenger J."/>
            <person name="Dash S."/>
            <person name="Ren L."/>
            <person name="Moretzsohn M.C."/>
            <person name="Shirasawa K."/>
            <person name="Huang W."/>
            <person name="Vidigal B."/>
            <person name="Abernathy B."/>
            <person name="Chu Y."/>
            <person name="Niederhuth C.E."/>
            <person name="Umale P."/>
            <person name="Araujo A.C."/>
            <person name="Kozik A."/>
            <person name="Kim K.D."/>
            <person name="Burow M.D."/>
            <person name="Varshney R.K."/>
            <person name="Wang X."/>
            <person name="Zhang X."/>
            <person name="Barkley N."/>
            <person name="Guimaraes P.M."/>
            <person name="Isobe S."/>
            <person name="Guo B."/>
            <person name="Liao B."/>
            <person name="Stalker H.T."/>
            <person name="Schmitz R.J."/>
            <person name="Scheffler B.E."/>
            <person name="Leal-Bertioli S.C."/>
            <person name="Xun X."/>
            <person name="Jackson S.A."/>
            <person name="Michelmore R."/>
            <person name="Ozias-Akins P."/>
        </authorList>
    </citation>
    <scope>NUCLEOTIDE SEQUENCE [LARGE SCALE GENOMIC DNA]</scope>
    <source>
        <strain evidence="1">cv. V14167</strain>
    </source>
</reference>
<dbReference type="GO" id="GO:0020037">
    <property type="term" value="F:heme binding"/>
    <property type="evidence" value="ECO:0007669"/>
    <property type="project" value="InterPro"/>
</dbReference>
<name>A0A9C6WTH0_ARADU</name>
<organism evidence="1 2">
    <name type="scientific">Arachis duranensis</name>
    <name type="common">Wild peanut</name>
    <dbReference type="NCBI Taxonomy" id="130453"/>
    <lineage>
        <taxon>Eukaryota</taxon>
        <taxon>Viridiplantae</taxon>
        <taxon>Streptophyta</taxon>
        <taxon>Embryophyta</taxon>
        <taxon>Tracheophyta</taxon>
        <taxon>Spermatophyta</taxon>
        <taxon>Magnoliopsida</taxon>
        <taxon>eudicotyledons</taxon>
        <taxon>Gunneridae</taxon>
        <taxon>Pentapetalae</taxon>
        <taxon>rosids</taxon>
        <taxon>fabids</taxon>
        <taxon>Fabales</taxon>
        <taxon>Fabaceae</taxon>
        <taxon>Papilionoideae</taxon>
        <taxon>50 kb inversion clade</taxon>
        <taxon>dalbergioids sensu lato</taxon>
        <taxon>Dalbergieae</taxon>
        <taxon>Pterocarpus clade</taxon>
        <taxon>Arachis</taxon>
    </lineage>
</organism>
<dbReference type="GeneID" id="107478167"/>
<evidence type="ECO:0000313" key="1">
    <source>
        <dbReference type="Proteomes" id="UP000515211"/>
    </source>
</evidence>
<accession>A0A9C6WTH0</accession>
<keyword evidence="1" id="KW-1185">Reference proteome</keyword>
<dbReference type="GO" id="GO:0006979">
    <property type="term" value="P:response to oxidative stress"/>
    <property type="evidence" value="ECO:0007669"/>
    <property type="project" value="InterPro"/>
</dbReference>
<evidence type="ECO:0000313" key="2">
    <source>
        <dbReference type="RefSeq" id="XP_052114033.1"/>
    </source>
</evidence>
<dbReference type="GO" id="GO:0004096">
    <property type="term" value="F:catalase activity"/>
    <property type="evidence" value="ECO:0007669"/>
    <property type="project" value="InterPro"/>
</dbReference>
<dbReference type="PROSITE" id="PS51402">
    <property type="entry name" value="CATALASE_3"/>
    <property type="match status" value="1"/>
</dbReference>
<reference evidence="2" key="2">
    <citation type="submission" date="2025-08" db="UniProtKB">
        <authorList>
            <consortium name="RefSeq"/>
        </authorList>
    </citation>
    <scope>IDENTIFICATION</scope>
    <source>
        <tissue evidence="2">Whole plant</tissue>
    </source>
</reference>
<dbReference type="Gene3D" id="2.40.180.10">
    <property type="entry name" value="Catalase core domain"/>
    <property type="match status" value="1"/>
</dbReference>
<gene>
    <name evidence="2" type="primary">LOC107478167</name>
</gene>
<dbReference type="KEGG" id="adu:107478167"/>
<dbReference type="RefSeq" id="XP_052114033.1">
    <property type="nucleotide sequence ID" value="XM_052258073.1"/>
</dbReference>
<dbReference type="PANTHER" id="PTHR42841">
    <property type="entry name" value="AMINE OXIDASE"/>
    <property type="match status" value="1"/>
</dbReference>
<protein>
    <submittedName>
        <fullName evidence="2">Uncharacterized protein LOC107478167</fullName>
    </submittedName>
</protein>
<sequence>MNSILHEGSMYIGSQTRVITKKPTSGLDERIEEMDMAYKKVVSNLSANLATTTMNAKARYFHRIGVSGKGYLKMYDKIDGIPMHKIFHPGKSYPILIRHSNSLSADDDARIDARGASLKILSDEPGSNNALFDLTLKTGKAFYARTLADFASWFVCGLAAREELVKKFPHLREAVWNSLRNANSYAELHYYSNICRLLRFNDGQEMYVKFKLRPYDKSIGENTGMVKPIGILPPETGAIPRDENDKRPLLFLADDFKNRVSSPGGVHYVFQIQVRPVPDDEATRDVALDCTRPWDENDFPYIDVGEINITENLSKEESDMCEFNPYLKSHELDVIPATSNSQSASMDHGRSLIYEICQYVRNKRPLPESWRNLIEQSAVKVDLSCCPMAAAASLPKKQPQKVTLARTWIKIGEDGFVGSRAVVMPGVHVKNEGNLSALTLAMKGEIIRSR</sequence>
<dbReference type="SUPFAM" id="SSF56634">
    <property type="entry name" value="Heme-dependent catalase-like"/>
    <property type="match status" value="1"/>
</dbReference>
<dbReference type="AlphaFoldDB" id="A0A9C6WTH0"/>